<feature type="transmembrane region" description="Helical" evidence="9">
    <location>
        <begin position="51"/>
        <end position="76"/>
    </location>
</feature>
<keyword evidence="3 9" id="KW-0645">Protease</keyword>
<dbReference type="KEGG" id="cinf:CINF_0396"/>
<dbReference type="EMBL" id="CP049075">
    <property type="protein sequence ID" value="QLI04936.1"/>
    <property type="molecule type" value="Genomic_DNA"/>
</dbReference>
<keyword evidence="11" id="KW-0449">Lipoprotein</keyword>
<dbReference type="PANTHER" id="PTHR33695">
    <property type="entry name" value="LIPOPROTEIN SIGNAL PEPTIDASE"/>
    <property type="match status" value="1"/>
</dbReference>
<keyword evidence="7 9" id="KW-1133">Transmembrane helix</keyword>
<dbReference type="InterPro" id="IPR001872">
    <property type="entry name" value="Peptidase_A8"/>
</dbReference>
<keyword evidence="6 9" id="KW-0378">Hydrolase</keyword>
<organism evidence="11 12">
    <name type="scientific">Candidatus Campylobacter infans</name>
    <dbReference type="NCBI Taxonomy" id="2561898"/>
    <lineage>
        <taxon>Bacteria</taxon>
        <taxon>Pseudomonadati</taxon>
        <taxon>Campylobacterota</taxon>
        <taxon>Epsilonproteobacteria</taxon>
        <taxon>Campylobacterales</taxon>
        <taxon>Campylobacteraceae</taxon>
        <taxon>Campylobacter</taxon>
    </lineage>
</organism>
<feature type="transmembrane region" description="Helical" evidence="9">
    <location>
        <begin position="9"/>
        <end position="31"/>
    </location>
</feature>
<evidence type="ECO:0000313" key="11">
    <source>
        <dbReference type="EMBL" id="QLI04936.1"/>
    </source>
</evidence>
<evidence type="ECO:0000313" key="12">
    <source>
        <dbReference type="Proteomes" id="UP000509414"/>
    </source>
</evidence>
<accession>A0A7H9CFR5</accession>
<gene>
    <name evidence="9 11" type="primary">lspA</name>
    <name evidence="11" type="ORF">CINF_0396</name>
</gene>
<dbReference type="Proteomes" id="UP000509414">
    <property type="component" value="Chromosome"/>
</dbReference>
<evidence type="ECO:0000256" key="8">
    <source>
        <dbReference type="ARBA" id="ARBA00023136"/>
    </source>
</evidence>
<dbReference type="AlphaFoldDB" id="A0A7H9CFR5"/>
<keyword evidence="5 9" id="KW-0064">Aspartyl protease</keyword>
<keyword evidence="8 9" id="KW-0472">Membrane</keyword>
<keyword evidence="2 9" id="KW-1003">Cell membrane</keyword>
<evidence type="ECO:0000256" key="2">
    <source>
        <dbReference type="ARBA" id="ARBA00022475"/>
    </source>
</evidence>
<comment type="pathway">
    <text evidence="9">Protein modification; lipoprotein biosynthesis (signal peptide cleavage).</text>
</comment>
<dbReference type="HAMAP" id="MF_00161">
    <property type="entry name" value="LspA"/>
    <property type="match status" value="1"/>
</dbReference>
<dbReference type="EC" id="3.4.23.36" evidence="9"/>
<dbReference type="GO" id="GO:0005886">
    <property type="term" value="C:plasma membrane"/>
    <property type="evidence" value="ECO:0007669"/>
    <property type="project" value="UniProtKB-SubCell"/>
</dbReference>
<comment type="function">
    <text evidence="9">This protein specifically catalyzes the removal of signal peptides from prolipoproteins.</text>
</comment>
<comment type="catalytic activity">
    <reaction evidence="9">
        <text>Release of signal peptides from bacterial membrane prolipoproteins. Hydrolyzes -Xaa-Yaa-Zaa-|-(S,diacylglyceryl)Cys-, in which Xaa is hydrophobic (preferably Leu), and Yaa (Ala or Ser) and Zaa (Gly or Ala) have small, neutral side chains.</text>
        <dbReference type="EC" id="3.4.23.36"/>
    </reaction>
</comment>
<sequence>MRADLLKFFIAFFIVLLIDQAIKWLFLHGFAYQGSWFDLKLVYNKGVAFSWFAFLGEYLKIIQTALVFLIFGYLLGQKQMLARFKIELGIILGAGVSNVIDRYIHTGVVDYFYWHKGFSFAVFNFADVMINLGIAFIILRLIFKK</sequence>
<evidence type="ECO:0000256" key="10">
    <source>
        <dbReference type="RuleBase" id="RU004181"/>
    </source>
</evidence>
<dbReference type="RefSeq" id="WP_178696556.1">
    <property type="nucleotide sequence ID" value="NZ_CP049075.1"/>
</dbReference>
<feature type="transmembrane region" description="Helical" evidence="9">
    <location>
        <begin position="88"/>
        <end position="105"/>
    </location>
</feature>
<dbReference type="GO" id="GO:0006508">
    <property type="term" value="P:proteolysis"/>
    <property type="evidence" value="ECO:0007669"/>
    <property type="project" value="UniProtKB-KW"/>
</dbReference>
<protein>
    <recommendedName>
        <fullName evidence="9">Lipoprotein signal peptidase</fullName>
        <ecNumber evidence="9">3.4.23.36</ecNumber>
    </recommendedName>
    <alternativeName>
        <fullName evidence="9">Prolipoprotein signal peptidase</fullName>
    </alternativeName>
    <alternativeName>
        <fullName evidence="9">Signal peptidase II</fullName>
        <shortName evidence="9">SPase II</shortName>
    </alternativeName>
</protein>
<dbReference type="PRINTS" id="PR00781">
    <property type="entry name" value="LIPOSIGPTASE"/>
</dbReference>
<proteinExistence type="inferred from homology"/>
<evidence type="ECO:0000256" key="7">
    <source>
        <dbReference type="ARBA" id="ARBA00022989"/>
    </source>
</evidence>
<evidence type="ECO:0000256" key="1">
    <source>
        <dbReference type="ARBA" id="ARBA00006139"/>
    </source>
</evidence>
<dbReference type="GO" id="GO:0004190">
    <property type="term" value="F:aspartic-type endopeptidase activity"/>
    <property type="evidence" value="ECO:0007669"/>
    <property type="project" value="UniProtKB-UniRule"/>
</dbReference>
<evidence type="ECO:0000256" key="6">
    <source>
        <dbReference type="ARBA" id="ARBA00022801"/>
    </source>
</evidence>
<evidence type="ECO:0000256" key="4">
    <source>
        <dbReference type="ARBA" id="ARBA00022692"/>
    </source>
</evidence>
<name>A0A7H9CFR5_9BACT</name>
<evidence type="ECO:0000256" key="9">
    <source>
        <dbReference type="HAMAP-Rule" id="MF_00161"/>
    </source>
</evidence>
<feature type="active site" evidence="9">
    <location>
        <position position="127"/>
    </location>
</feature>
<comment type="similarity">
    <text evidence="1 9 10">Belongs to the peptidase A8 family.</text>
</comment>
<keyword evidence="4 9" id="KW-0812">Transmembrane</keyword>
<reference evidence="11 12" key="1">
    <citation type="submission" date="2020-02" db="EMBL/GenBank/DDBJ databases">
        <title>Complete genome sequence of the novel Campylobacter species Candidatus Campylobacter infans.</title>
        <authorList>
            <person name="Duim B."/>
            <person name="Zomer A."/>
            <person name="van der Graaf L."/>
            <person name="Wagenaar J."/>
        </authorList>
    </citation>
    <scope>NUCLEOTIDE SEQUENCE [LARGE SCALE GENOMIC DNA]</scope>
    <source>
        <strain evidence="11 12">19S00001</strain>
    </source>
</reference>
<comment type="subcellular location">
    <subcellularLocation>
        <location evidence="9">Cell membrane</location>
        <topology evidence="9">Multi-pass membrane protein</topology>
    </subcellularLocation>
</comment>
<evidence type="ECO:0000256" key="5">
    <source>
        <dbReference type="ARBA" id="ARBA00022750"/>
    </source>
</evidence>
<evidence type="ECO:0000256" key="3">
    <source>
        <dbReference type="ARBA" id="ARBA00022670"/>
    </source>
</evidence>
<feature type="active site" evidence="9">
    <location>
        <position position="110"/>
    </location>
</feature>
<dbReference type="NCBIfam" id="TIGR00077">
    <property type="entry name" value="lspA"/>
    <property type="match status" value="1"/>
</dbReference>
<dbReference type="UniPathway" id="UPA00665"/>
<feature type="transmembrane region" description="Helical" evidence="9">
    <location>
        <begin position="117"/>
        <end position="143"/>
    </location>
</feature>
<keyword evidence="12" id="KW-1185">Reference proteome</keyword>
<dbReference type="PANTHER" id="PTHR33695:SF1">
    <property type="entry name" value="LIPOPROTEIN SIGNAL PEPTIDASE"/>
    <property type="match status" value="1"/>
</dbReference>
<dbReference type="Pfam" id="PF01252">
    <property type="entry name" value="Peptidase_A8"/>
    <property type="match status" value="1"/>
</dbReference>